<comment type="caution">
    <text evidence="17">The sequence shown here is derived from an EMBL/GenBank/DDBJ whole genome shotgun (WGS) entry which is preliminary data.</text>
</comment>
<evidence type="ECO:0000256" key="13">
    <source>
        <dbReference type="ARBA" id="ARBA00031911"/>
    </source>
</evidence>
<accession>A0A6I7HKX8</accession>
<evidence type="ECO:0000256" key="14">
    <source>
        <dbReference type="ARBA" id="ARBA00050776"/>
    </source>
</evidence>
<evidence type="ECO:0000259" key="16">
    <source>
        <dbReference type="Pfam" id="PF00266"/>
    </source>
</evidence>
<dbReference type="RefSeq" id="WP_114363567.1">
    <property type="nucleotide sequence ID" value="NZ_QPIX01000006.1"/>
</dbReference>
<keyword evidence="18" id="KW-1185">Reference proteome</keyword>
<dbReference type="GO" id="GO:0006520">
    <property type="term" value="P:amino acid metabolic process"/>
    <property type="evidence" value="ECO:0007669"/>
    <property type="project" value="InterPro"/>
</dbReference>
<dbReference type="EC" id="2.8.1.7" evidence="5 15"/>
<dbReference type="InterPro" id="IPR015421">
    <property type="entry name" value="PyrdxlP-dep_Trfase_major"/>
</dbReference>
<reference evidence="17 18" key="1">
    <citation type="submission" date="2018-07" db="EMBL/GenBank/DDBJ databases">
        <title>Genomic Encyclopedia of Type Strains, Phase IV (KMG-IV): sequencing the most valuable type-strain genomes for metagenomic binning, comparative biology and taxonomic classification.</title>
        <authorList>
            <person name="Goeker M."/>
        </authorList>
    </citation>
    <scope>NUCLEOTIDE SEQUENCE [LARGE SCALE GENOMIC DNA]</scope>
    <source>
        <strain evidence="17 18">DSM 25528</strain>
    </source>
</reference>
<dbReference type="FunFam" id="3.40.640.10:FF:000084">
    <property type="entry name" value="IscS-like cysteine desulfurase"/>
    <property type="match status" value="1"/>
</dbReference>
<dbReference type="InterPro" id="IPR017772">
    <property type="entry name" value="Cys_deSase_NifS_bac/arc"/>
</dbReference>
<keyword evidence="8 15" id="KW-0479">Metal-binding</keyword>
<evidence type="ECO:0000256" key="15">
    <source>
        <dbReference type="RuleBase" id="RU364075"/>
    </source>
</evidence>
<dbReference type="SUPFAM" id="SSF53383">
    <property type="entry name" value="PLP-dependent transferases"/>
    <property type="match status" value="1"/>
</dbReference>
<dbReference type="PANTHER" id="PTHR11601:SF34">
    <property type="entry name" value="CYSTEINE DESULFURASE"/>
    <property type="match status" value="1"/>
</dbReference>
<evidence type="ECO:0000256" key="8">
    <source>
        <dbReference type="ARBA" id="ARBA00022723"/>
    </source>
</evidence>
<dbReference type="InterPro" id="IPR015422">
    <property type="entry name" value="PyrdxlP-dep_Trfase_small"/>
</dbReference>
<dbReference type="EMBL" id="QPIX01000006">
    <property type="protein sequence ID" value="RCW24053.1"/>
    <property type="molecule type" value="Genomic_DNA"/>
</dbReference>
<dbReference type="InterPro" id="IPR000192">
    <property type="entry name" value="Aminotrans_V_dom"/>
</dbReference>
<evidence type="ECO:0000256" key="1">
    <source>
        <dbReference type="ARBA" id="ARBA00001933"/>
    </source>
</evidence>
<evidence type="ECO:0000313" key="18">
    <source>
        <dbReference type="Proteomes" id="UP000252582"/>
    </source>
</evidence>
<evidence type="ECO:0000256" key="11">
    <source>
        <dbReference type="ARBA" id="ARBA00023014"/>
    </source>
</evidence>
<evidence type="ECO:0000256" key="9">
    <source>
        <dbReference type="ARBA" id="ARBA00022898"/>
    </source>
</evidence>
<dbReference type="GO" id="GO:0030170">
    <property type="term" value="F:pyridoxal phosphate binding"/>
    <property type="evidence" value="ECO:0007669"/>
    <property type="project" value="InterPro"/>
</dbReference>
<comment type="similarity">
    <text evidence="3 15">Belongs to the class-V pyridoxal-phosphate-dependent aminotransferase family. NifS/IscS subfamily.</text>
</comment>
<comment type="function">
    <text evidence="2">Catalyzes the removal of elemental sulfur atoms from cysteine to produce alanine. Seems to participate in the biosynthesis of the nitrogenase metalloclusters by providing the inorganic sulfur required for the Fe-S core formation.</text>
</comment>
<dbReference type="GO" id="GO:0046872">
    <property type="term" value="F:metal ion binding"/>
    <property type="evidence" value="ECO:0007669"/>
    <property type="project" value="UniProtKB-KW"/>
</dbReference>
<dbReference type="GO" id="GO:0031071">
    <property type="term" value="F:cysteine desulfurase activity"/>
    <property type="evidence" value="ECO:0007669"/>
    <property type="project" value="UniProtKB-EC"/>
</dbReference>
<dbReference type="Pfam" id="PF00266">
    <property type="entry name" value="Aminotran_5"/>
    <property type="match status" value="1"/>
</dbReference>
<dbReference type="PANTHER" id="PTHR11601">
    <property type="entry name" value="CYSTEINE DESULFURYLASE FAMILY MEMBER"/>
    <property type="match status" value="1"/>
</dbReference>
<dbReference type="PIRSF" id="PIRSF005572">
    <property type="entry name" value="NifS"/>
    <property type="match status" value="1"/>
</dbReference>
<evidence type="ECO:0000256" key="4">
    <source>
        <dbReference type="ARBA" id="ARBA00011738"/>
    </source>
</evidence>
<comment type="catalytic activity">
    <reaction evidence="14 15">
        <text>(sulfur carrier)-H + L-cysteine = (sulfur carrier)-SH + L-alanine</text>
        <dbReference type="Rhea" id="RHEA:43892"/>
        <dbReference type="Rhea" id="RHEA-COMP:14737"/>
        <dbReference type="Rhea" id="RHEA-COMP:14739"/>
        <dbReference type="ChEBI" id="CHEBI:29917"/>
        <dbReference type="ChEBI" id="CHEBI:35235"/>
        <dbReference type="ChEBI" id="CHEBI:57972"/>
        <dbReference type="ChEBI" id="CHEBI:64428"/>
        <dbReference type="EC" id="2.8.1.7"/>
    </reaction>
</comment>
<evidence type="ECO:0000256" key="6">
    <source>
        <dbReference type="ARBA" id="ARBA00013558"/>
    </source>
</evidence>
<evidence type="ECO:0000313" key="17">
    <source>
        <dbReference type="EMBL" id="RCW24053.1"/>
    </source>
</evidence>
<comment type="cofactor">
    <cofactor evidence="1 15">
        <name>pyridoxal 5'-phosphate</name>
        <dbReference type="ChEBI" id="CHEBI:597326"/>
    </cofactor>
</comment>
<comment type="subunit">
    <text evidence="4">Homodimer.</text>
</comment>
<dbReference type="Gene3D" id="3.40.640.10">
    <property type="entry name" value="Type I PLP-dependent aspartate aminotransferase-like (Major domain)"/>
    <property type="match status" value="1"/>
</dbReference>
<keyword evidence="9 15" id="KW-0663">Pyridoxal phosphate</keyword>
<evidence type="ECO:0000256" key="7">
    <source>
        <dbReference type="ARBA" id="ARBA00022679"/>
    </source>
</evidence>
<keyword evidence="7 15" id="KW-0808">Transferase</keyword>
<sequence>MRTVYLDHNATTRIDPAVVEAMLPFLSESFGNPSSHHAVGEAAAGAVRKARRQVQTLIGAAQDSEIVFTSGGTESDNTALLSALAALAPRNEIIVSAVEHPAVLTLCERLEAEGRARVHRIPVDRCGRIDVAAYEHALCERTAVVSFMWANNETGTLFPVETLAGKAKAAGALFHSDAVQAAGRVPIRVEETAISMMSLSAHKIAGPKGIGALYVRRKTPFYPLILGGRQERNRRGGTENVPAIVGFGEAAERATSRLESEAARMKALRDRLEQGLLGAVPGARVNGDPMARLANTCNIAFEDVDGDGLLALLAREGIACSSGSACSAGSMQPSHVLQAMAIPASHLGGAVRFSLGRDNDDRDIDHVLAVLPSLVMRLRQPAGARKVAWAG</sequence>
<name>A0A6I7HKX8_9HYPH</name>
<dbReference type="InterPro" id="IPR016454">
    <property type="entry name" value="Cysteine_dSase"/>
</dbReference>
<dbReference type="Gene3D" id="3.90.1150.10">
    <property type="entry name" value="Aspartate Aminotransferase, domain 1"/>
    <property type="match status" value="1"/>
</dbReference>
<organism evidence="17 18">
    <name type="scientific">Ciceribacter lividus</name>
    <dbReference type="NCBI Taxonomy" id="1197950"/>
    <lineage>
        <taxon>Bacteria</taxon>
        <taxon>Pseudomonadati</taxon>
        <taxon>Pseudomonadota</taxon>
        <taxon>Alphaproteobacteria</taxon>
        <taxon>Hyphomicrobiales</taxon>
        <taxon>Rhizobiaceae</taxon>
        <taxon>Ciceribacter</taxon>
    </lineage>
</organism>
<dbReference type="Proteomes" id="UP000252582">
    <property type="component" value="Unassembled WGS sequence"/>
</dbReference>
<proteinExistence type="inferred from homology"/>
<keyword evidence="11 15" id="KW-0411">Iron-sulfur</keyword>
<keyword evidence="12" id="KW-0535">Nitrogen fixation</keyword>
<evidence type="ECO:0000256" key="2">
    <source>
        <dbReference type="ARBA" id="ARBA00003120"/>
    </source>
</evidence>
<evidence type="ECO:0000256" key="12">
    <source>
        <dbReference type="ARBA" id="ARBA00023231"/>
    </source>
</evidence>
<evidence type="ECO:0000256" key="10">
    <source>
        <dbReference type="ARBA" id="ARBA00023004"/>
    </source>
</evidence>
<dbReference type="NCBIfam" id="TIGR03402">
    <property type="entry name" value="FeS_nifS"/>
    <property type="match status" value="1"/>
</dbReference>
<evidence type="ECO:0000256" key="5">
    <source>
        <dbReference type="ARBA" id="ARBA00012239"/>
    </source>
</evidence>
<gene>
    <name evidence="17" type="ORF">DFR48_106175</name>
</gene>
<feature type="domain" description="Aminotransferase class V" evidence="16">
    <location>
        <begin position="4"/>
        <end position="366"/>
    </location>
</feature>
<keyword evidence="10 15" id="KW-0408">Iron</keyword>
<protein>
    <recommendedName>
        <fullName evidence="6 15">Cysteine desulfurase</fullName>
        <ecNumber evidence="5 15">2.8.1.7</ecNumber>
    </recommendedName>
    <alternativeName>
        <fullName evidence="13 15">Nitrogenase metalloclusters biosynthesis protein NifS</fullName>
    </alternativeName>
</protein>
<dbReference type="AlphaFoldDB" id="A0A6I7HKX8"/>
<dbReference type="Gene3D" id="1.10.260.50">
    <property type="match status" value="1"/>
</dbReference>
<dbReference type="InterPro" id="IPR015424">
    <property type="entry name" value="PyrdxlP-dep_Trfase"/>
</dbReference>
<evidence type="ECO:0000256" key="3">
    <source>
        <dbReference type="ARBA" id="ARBA00006490"/>
    </source>
</evidence>
<dbReference type="GO" id="GO:0051536">
    <property type="term" value="F:iron-sulfur cluster binding"/>
    <property type="evidence" value="ECO:0007669"/>
    <property type="project" value="UniProtKB-KW"/>
</dbReference>